<protein>
    <recommendedName>
        <fullName evidence="1">Reverse transcriptase domain-containing protein</fullName>
    </recommendedName>
</protein>
<evidence type="ECO:0000259" key="1">
    <source>
        <dbReference type="Pfam" id="PF00078"/>
    </source>
</evidence>
<dbReference type="SUPFAM" id="SSF56672">
    <property type="entry name" value="DNA/RNA polymerases"/>
    <property type="match status" value="1"/>
</dbReference>
<evidence type="ECO:0000313" key="2">
    <source>
        <dbReference type="EMBL" id="KAF9800818.1"/>
    </source>
</evidence>
<dbReference type="Proteomes" id="UP000639403">
    <property type="component" value="Unassembled WGS sequence"/>
</dbReference>
<gene>
    <name evidence="2" type="ORF">IEO21_10289</name>
</gene>
<dbReference type="InterPro" id="IPR000477">
    <property type="entry name" value="RT_dom"/>
</dbReference>
<organism evidence="2 3">
    <name type="scientific">Rhodonia placenta</name>
    <dbReference type="NCBI Taxonomy" id="104341"/>
    <lineage>
        <taxon>Eukaryota</taxon>
        <taxon>Fungi</taxon>
        <taxon>Dikarya</taxon>
        <taxon>Basidiomycota</taxon>
        <taxon>Agaricomycotina</taxon>
        <taxon>Agaricomycetes</taxon>
        <taxon>Polyporales</taxon>
        <taxon>Adustoporiaceae</taxon>
        <taxon>Rhodonia</taxon>
    </lineage>
</organism>
<dbReference type="PANTHER" id="PTHR19446">
    <property type="entry name" value="REVERSE TRANSCRIPTASES"/>
    <property type="match status" value="1"/>
</dbReference>
<accession>A0A8H7NT53</accession>
<reference evidence="2" key="2">
    <citation type="journal article" name="Front. Microbiol.">
        <title>Degradative Capacity of Two Strains of Rhodonia placenta: From Phenotype to Genotype.</title>
        <authorList>
            <person name="Kolle M."/>
            <person name="Horta M.A.C."/>
            <person name="Nowrousian M."/>
            <person name="Ohm R.A."/>
            <person name="Benz J.P."/>
            <person name="Pilgard A."/>
        </authorList>
    </citation>
    <scope>NUCLEOTIDE SEQUENCE</scope>
    <source>
        <strain evidence="2">FPRL280</strain>
    </source>
</reference>
<sequence length="630" mass="71012">MQVVVPGRAVLLTIPWHIDLLLRILNVYAPNDRAANAQFWTDIHYALATPKFAIPDVLLGDFNVVTDGMDHLPSHPDPGPPVNALQLLLDAAHLTDGWQTTFPDTRAFSYLHDRSGSQSRIDRIYVTNDVLETATDWAISPSHLCTDHSLVSVAVVHRDTPFVGPGRWTLPMSLLVDRVFMHEVDVLGRKLELVVGTSSNHCLPADNPQTHFKVFKDAVLRAARLRARIIIPVRKARIQCLQADLDLTLSHPNIDNREDLRLSTALLQKKVDDLITEGDLCKRQSTTARHRVEAECMSKYWSNLSKPRRPRDVIYSLAQPGSSPLVYETRSDRMASLTRDYHSCLQDDRLQVSPNVRTTAIHEVLATSTATLSAPAQTALDDLLHECEVDAALDSTESGRATGDNSLPYEFWKTLRLRFNERRNTPSPPMNCTVVLTLVYNDIMEHGVCQDTGFADGWLCPLYKKKDCREVSNYRPITLLNSDYKLFTKALSIRLVTHAPSVLNEDQAGFLPGRSIFDQVKLAKLMVDYAEAVEQNGVIVALDQEKAYDRISHDYLWATLQRFGVPPRFLHTVQALYSDANTSVILNGVRSSTYRVTRGVRQGDPCRAFYSIWPLNHWHVCCEAWTFRAS</sequence>
<dbReference type="InterPro" id="IPR036691">
    <property type="entry name" value="Endo/exonu/phosph_ase_sf"/>
</dbReference>
<dbReference type="SUPFAM" id="SSF56219">
    <property type="entry name" value="DNase I-like"/>
    <property type="match status" value="1"/>
</dbReference>
<feature type="domain" description="Reverse transcriptase" evidence="1">
    <location>
        <begin position="464"/>
        <end position="605"/>
    </location>
</feature>
<dbReference type="Pfam" id="PF00078">
    <property type="entry name" value="RVT_1"/>
    <property type="match status" value="1"/>
</dbReference>
<comment type="caution">
    <text evidence="2">The sequence shown here is derived from an EMBL/GenBank/DDBJ whole genome shotgun (WGS) entry which is preliminary data.</text>
</comment>
<dbReference type="EMBL" id="JADOXO010000736">
    <property type="protein sequence ID" value="KAF9800818.1"/>
    <property type="molecule type" value="Genomic_DNA"/>
</dbReference>
<name>A0A8H7NT53_9APHY</name>
<dbReference type="AlphaFoldDB" id="A0A8H7NT53"/>
<evidence type="ECO:0000313" key="3">
    <source>
        <dbReference type="Proteomes" id="UP000639403"/>
    </source>
</evidence>
<dbReference type="Gene3D" id="3.60.10.10">
    <property type="entry name" value="Endonuclease/exonuclease/phosphatase"/>
    <property type="match status" value="1"/>
</dbReference>
<proteinExistence type="predicted"/>
<dbReference type="CDD" id="cd01650">
    <property type="entry name" value="RT_nLTR_like"/>
    <property type="match status" value="1"/>
</dbReference>
<dbReference type="InterPro" id="IPR043502">
    <property type="entry name" value="DNA/RNA_pol_sf"/>
</dbReference>
<reference evidence="2" key="1">
    <citation type="submission" date="2020-11" db="EMBL/GenBank/DDBJ databases">
        <authorList>
            <person name="Koelle M."/>
            <person name="Horta M.A.C."/>
            <person name="Nowrousian M."/>
            <person name="Ohm R.A."/>
            <person name="Benz P."/>
            <person name="Pilgard A."/>
        </authorList>
    </citation>
    <scope>NUCLEOTIDE SEQUENCE</scope>
    <source>
        <strain evidence="2">FPRL280</strain>
    </source>
</reference>